<keyword evidence="2" id="KW-1185">Reference proteome</keyword>
<dbReference type="EMBL" id="CAJHJT010000034">
    <property type="protein sequence ID" value="CAD7002497.1"/>
    <property type="molecule type" value="Genomic_DNA"/>
</dbReference>
<comment type="caution">
    <text evidence="1">The sequence shown here is derived from an EMBL/GenBank/DDBJ whole genome shotgun (WGS) entry which is preliminary data.</text>
</comment>
<proteinExistence type="predicted"/>
<gene>
    <name evidence="1" type="ORF">CCAP1982_LOCUS10986</name>
</gene>
<dbReference type="AlphaFoldDB" id="A0A811UXU3"/>
<sequence length="114" mass="12722">MQNERRCAAAAAATAVTQRCTLSSDDWQAIQSVPFPCNFYALRKASNLVEQGMWVAASFNIAKAAHCIWRKIEMAETLCEESVIHFSLINRICYDTATSFSSMSLTNCFNLTVK</sequence>
<evidence type="ECO:0000313" key="2">
    <source>
        <dbReference type="Proteomes" id="UP000606786"/>
    </source>
</evidence>
<evidence type="ECO:0000313" key="1">
    <source>
        <dbReference type="EMBL" id="CAD7002497.1"/>
    </source>
</evidence>
<name>A0A811UXU3_CERCA</name>
<organism evidence="1 2">
    <name type="scientific">Ceratitis capitata</name>
    <name type="common">Mediterranean fruit fly</name>
    <name type="synonym">Tephritis capitata</name>
    <dbReference type="NCBI Taxonomy" id="7213"/>
    <lineage>
        <taxon>Eukaryota</taxon>
        <taxon>Metazoa</taxon>
        <taxon>Ecdysozoa</taxon>
        <taxon>Arthropoda</taxon>
        <taxon>Hexapoda</taxon>
        <taxon>Insecta</taxon>
        <taxon>Pterygota</taxon>
        <taxon>Neoptera</taxon>
        <taxon>Endopterygota</taxon>
        <taxon>Diptera</taxon>
        <taxon>Brachycera</taxon>
        <taxon>Muscomorpha</taxon>
        <taxon>Tephritoidea</taxon>
        <taxon>Tephritidae</taxon>
        <taxon>Ceratitis</taxon>
        <taxon>Ceratitis</taxon>
    </lineage>
</organism>
<protein>
    <submittedName>
        <fullName evidence="1">(Mediterranean fruit fly) hypothetical protein</fullName>
    </submittedName>
</protein>
<accession>A0A811UXU3</accession>
<reference evidence="1" key="1">
    <citation type="submission" date="2020-11" db="EMBL/GenBank/DDBJ databases">
        <authorList>
            <person name="Whitehead M."/>
        </authorList>
    </citation>
    <scope>NUCLEOTIDE SEQUENCE</scope>
    <source>
        <strain evidence="1">EGII</strain>
    </source>
</reference>
<dbReference type="Proteomes" id="UP000606786">
    <property type="component" value="Unassembled WGS sequence"/>
</dbReference>